<comment type="caution">
    <text evidence="2">The sequence shown here is derived from an EMBL/GenBank/DDBJ whole genome shotgun (WGS) entry which is preliminary data.</text>
</comment>
<dbReference type="RefSeq" id="WP_263001925.1">
    <property type="nucleotide sequence ID" value="NZ_JAOTEM010000001.1"/>
</dbReference>
<keyword evidence="3" id="KW-1185">Reference proteome</keyword>
<reference evidence="3" key="1">
    <citation type="submission" date="2023-07" db="EMBL/GenBank/DDBJ databases">
        <title>Chryseobacterium sp. strain PBS4-4 Genome sequencing and assembly.</title>
        <authorList>
            <person name="Jung Y."/>
        </authorList>
    </citation>
    <scope>NUCLEOTIDE SEQUENCE [LARGE SCALE GENOMIC DNA]</scope>
    <source>
        <strain evidence="3">PBS4-4</strain>
    </source>
</reference>
<dbReference type="Pfam" id="PF05050">
    <property type="entry name" value="Methyltransf_21"/>
    <property type="match status" value="1"/>
</dbReference>
<dbReference type="InterPro" id="IPR052514">
    <property type="entry name" value="SAM-dependent_MTase"/>
</dbReference>
<dbReference type="InterPro" id="IPR006342">
    <property type="entry name" value="FkbM_mtfrase"/>
</dbReference>
<dbReference type="GO" id="GO:0032259">
    <property type="term" value="P:methylation"/>
    <property type="evidence" value="ECO:0007669"/>
    <property type="project" value="UniProtKB-KW"/>
</dbReference>
<dbReference type="PANTHER" id="PTHR34203">
    <property type="entry name" value="METHYLTRANSFERASE, FKBM FAMILY PROTEIN"/>
    <property type="match status" value="1"/>
</dbReference>
<dbReference type="SUPFAM" id="SSF53335">
    <property type="entry name" value="S-adenosyl-L-methionine-dependent methyltransferases"/>
    <property type="match status" value="1"/>
</dbReference>
<name>A0ABT2W2M8_9FLAO</name>
<sequence>MSFKNYLSKLFFTSKISHSFKSWVSLIVNSKRYSSRFEKNILDLKDDETFVYHFKSAGRKFDLYLRTFTGDIGIFYEVLWKKTYAEHLSLLKNEPQIIVDLGAHIGMTSIYLSLKYPNAKVYAVEASQENFQLLKLNTISFKNIECINAAAYFEDGFVNFSNDELSYNQKISDIGVSTTAISIETLKRNFEIPHIDLMKIDIEGGEIDLLHKNNAWLSNVENIIIEIHHPYTSSDLNSDLESFGFRVKRNEDSVLTLTKD</sequence>
<keyword evidence="2" id="KW-0489">Methyltransferase</keyword>
<dbReference type="EMBL" id="JAOTEM010000001">
    <property type="protein sequence ID" value="MCU7616479.1"/>
    <property type="molecule type" value="Genomic_DNA"/>
</dbReference>
<evidence type="ECO:0000313" key="3">
    <source>
        <dbReference type="Proteomes" id="UP001208649"/>
    </source>
</evidence>
<dbReference type="NCBIfam" id="TIGR01444">
    <property type="entry name" value="fkbM_fam"/>
    <property type="match status" value="1"/>
</dbReference>
<organism evidence="2 3">
    <name type="scientific">Chryseobacterium edaphi</name>
    <dbReference type="NCBI Taxonomy" id="2976532"/>
    <lineage>
        <taxon>Bacteria</taxon>
        <taxon>Pseudomonadati</taxon>
        <taxon>Bacteroidota</taxon>
        <taxon>Flavobacteriia</taxon>
        <taxon>Flavobacteriales</taxon>
        <taxon>Weeksellaceae</taxon>
        <taxon>Chryseobacterium group</taxon>
        <taxon>Chryseobacterium</taxon>
    </lineage>
</organism>
<proteinExistence type="predicted"/>
<dbReference type="PANTHER" id="PTHR34203:SF15">
    <property type="entry name" value="SLL1173 PROTEIN"/>
    <property type="match status" value="1"/>
</dbReference>
<protein>
    <submittedName>
        <fullName evidence="2">FkbM family methyltransferase</fullName>
    </submittedName>
</protein>
<keyword evidence="2" id="KW-0808">Transferase</keyword>
<evidence type="ECO:0000313" key="2">
    <source>
        <dbReference type="EMBL" id="MCU7616479.1"/>
    </source>
</evidence>
<gene>
    <name evidence="2" type="ORF">NZ698_04655</name>
</gene>
<dbReference type="InterPro" id="IPR029063">
    <property type="entry name" value="SAM-dependent_MTases_sf"/>
</dbReference>
<feature type="domain" description="Methyltransferase FkbM" evidence="1">
    <location>
        <begin position="100"/>
        <end position="246"/>
    </location>
</feature>
<dbReference type="Proteomes" id="UP001208649">
    <property type="component" value="Unassembled WGS sequence"/>
</dbReference>
<dbReference type="Gene3D" id="3.40.50.150">
    <property type="entry name" value="Vaccinia Virus protein VP39"/>
    <property type="match status" value="1"/>
</dbReference>
<accession>A0ABT2W2M8</accession>
<dbReference type="GO" id="GO:0008168">
    <property type="term" value="F:methyltransferase activity"/>
    <property type="evidence" value="ECO:0007669"/>
    <property type="project" value="UniProtKB-KW"/>
</dbReference>
<evidence type="ECO:0000259" key="1">
    <source>
        <dbReference type="Pfam" id="PF05050"/>
    </source>
</evidence>